<protein>
    <submittedName>
        <fullName evidence="3">Phosphatase PAP2 family protein</fullName>
    </submittedName>
</protein>
<keyword evidence="1" id="KW-0812">Transmembrane</keyword>
<dbReference type="Pfam" id="PF01569">
    <property type="entry name" value="PAP2"/>
    <property type="match status" value="1"/>
</dbReference>
<dbReference type="Proteomes" id="UP000663400">
    <property type="component" value="Chromosome"/>
</dbReference>
<sequence>MTWDWNWFTPLGHVAVVWPLMIAIAGLLVVRPGGKTSLVGVATWLGAMAVASLLVAASKVAFYGWGTGIREWNLTCFSGHSVLSMAFWPVALALLLPPRLARSRHAACAAGLLIGVLVGVSRVRLNAHPPSEVIAGIALGLLVVSLSLKAMTETCLKAKQTALALALTVMISAWSGIHLPNLPTEHWLGRLGATLAGNEQPVHRHSWLKAEADRKHSNY</sequence>
<keyword evidence="1" id="KW-0472">Membrane</keyword>
<dbReference type="InterPro" id="IPR036938">
    <property type="entry name" value="PAP2/HPO_sf"/>
</dbReference>
<gene>
    <name evidence="3" type="ORF">HIV01_005940</name>
</gene>
<accession>A0ABX7RD19</accession>
<evidence type="ECO:0000313" key="3">
    <source>
        <dbReference type="EMBL" id="QSX76038.1"/>
    </source>
</evidence>
<dbReference type="Gene3D" id="1.20.144.10">
    <property type="entry name" value="Phosphatidic acid phosphatase type 2/haloperoxidase"/>
    <property type="match status" value="1"/>
</dbReference>
<feature type="transmembrane region" description="Helical" evidence="1">
    <location>
        <begin position="42"/>
        <end position="65"/>
    </location>
</feature>
<dbReference type="SUPFAM" id="SSF48317">
    <property type="entry name" value="Acid phosphatase/Vanadium-dependent haloperoxidase"/>
    <property type="match status" value="1"/>
</dbReference>
<feature type="transmembrane region" description="Helical" evidence="1">
    <location>
        <begin position="162"/>
        <end position="179"/>
    </location>
</feature>
<dbReference type="SMART" id="SM00014">
    <property type="entry name" value="acidPPc"/>
    <property type="match status" value="1"/>
</dbReference>
<evidence type="ECO:0000259" key="2">
    <source>
        <dbReference type="SMART" id="SM00014"/>
    </source>
</evidence>
<dbReference type="InterPro" id="IPR000326">
    <property type="entry name" value="PAP2/HPO"/>
</dbReference>
<reference evidence="3 4" key="1">
    <citation type="submission" date="2021-02" db="EMBL/GenBank/DDBJ databases">
        <title>Lysobacter arenosi sp. nov., isolated from soil of gangwondo yeongwol, south Korea.</title>
        <authorList>
            <person name="Kim K.R."/>
            <person name="Kim K.H."/>
            <person name="Jeon C.O."/>
        </authorList>
    </citation>
    <scope>NUCLEOTIDE SEQUENCE [LARGE SCALE GENOMIC DNA]</scope>
    <source>
        <strain evidence="3 4">R7</strain>
    </source>
</reference>
<feature type="transmembrane region" description="Helical" evidence="1">
    <location>
        <begin position="77"/>
        <end position="96"/>
    </location>
</feature>
<dbReference type="EMBL" id="CP071517">
    <property type="protein sequence ID" value="QSX76038.1"/>
    <property type="molecule type" value="Genomic_DNA"/>
</dbReference>
<evidence type="ECO:0000256" key="1">
    <source>
        <dbReference type="SAM" id="Phobius"/>
    </source>
</evidence>
<evidence type="ECO:0000313" key="4">
    <source>
        <dbReference type="Proteomes" id="UP000663400"/>
    </source>
</evidence>
<name>A0ABX7RD19_9GAMM</name>
<feature type="domain" description="Phosphatidic acid phosphatase type 2/haloperoxidase" evidence="2">
    <location>
        <begin position="39"/>
        <end position="148"/>
    </location>
</feature>
<dbReference type="RefSeq" id="WP_200605403.1">
    <property type="nucleotide sequence ID" value="NZ_CP071517.1"/>
</dbReference>
<feature type="transmembrane region" description="Helical" evidence="1">
    <location>
        <begin position="12"/>
        <end position="30"/>
    </location>
</feature>
<keyword evidence="4" id="KW-1185">Reference proteome</keyword>
<keyword evidence="1" id="KW-1133">Transmembrane helix</keyword>
<proteinExistence type="predicted"/>
<feature type="transmembrane region" description="Helical" evidence="1">
    <location>
        <begin position="133"/>
        <end position="150"/>
    </location>
</feature>
<organism evidence="3 4">
    <name type="scientific">Lysobacter arenosi</name>
    <dbReference type="NCBI Taxonomy" id="2795387"/>
    <lineage>
        <taxon>Bacteria</taxon>
        <taxon>Pseudomonadati</taxon>
        <taxon>Pseudomonadota</taxon>
        <taxon>Gammaproteobacteria</taxon>
        <taxon>Lysobacterales</taxon>
        <taxon>Lysobacteraceae</taxon>
        <taxon>Lysobacter</taxon>
    </lineage>
</organism>